<dbReference type="InterPro" id="IPR013083">
    <property type="entry name" value="Znf_RING/FYVE/PHD"/>
</dbReference>
<sequence>MDSEQIVKLRERLLQCAVCMDEYQDPRILPCHHTLCLECIESVVKASPLTGRFFKCPQCRADVAVPRGGAELLPINFYIVSLQDELATKEYSGTCDVCSRDWIAVQFRCVDCDLDICRFCIHAHRLETHAESPKIFRIESGSSGNSANICPDHVDESCQLFCRTCNQAICVACSCSSHRHHKTLPLNAHLQESTKYLQTELDRLISEKRCVLKAGEDMDKLKQEVGDCQKQSVARLSTAAEEACKYVMERLQTLETVIKTSAREQEEEIEDAMKDYRFYLQHIEKGVNFLKDMQASDMCLEAVDAYRVFDSRLNRLKKHFTSKKFNLQLCKFIPCVHTSVFSVNLLDRHFYHFGKLGTLTNSKYSIAFDHKTNQPVRYLQGLPGLLHIRGSVVMLRAFVVFMLFQLVLYVGDATGINSWLTSVIGV</sequence>
<accession>A0A8S3YK81</accession>
<dbReference type="InterPro" id="IPR017907">
    <property type="entry name" value="Znf_RING_CS"/>
</dbReference>
<dbReference type="EMBL" id="CAJHNH020000113">
    <property type="protein sequence ID" value="CAG5115410.1"/>
    <property type="molecule type" value="Genomic_DNA"/>
</dbReference>
<gene>
    <name evidence="8" type="ORF">CUNI_LOCUS968</name>
</gene>
<dbReference type="CDD" id="cd19756">
    <property type="entry name" value="Bbox2"/>
    <property type="match status" value="1"/>
</dbReference>
<dbReference type="InterPro" id="IPR000315">
    <property type="entry name" value="Znf_B-box"/>
</dbReference>
<dbReference type="InterPro" id="IPR001841">
    <property type="entry name" value="Znf_RING"/>
</dbReference>
<keyword evidence="1" id="KW-0479">Metal-binding</keyword>
<dbReference type="PANTHER" id="PTHR25462:SF296">
    <property type="entry name" value="MEIOTIC P26, ISOFORM F"/>
    <property type="match status" value="1"/>
</dbReference>
<dbReference type="Gene3D" id="3.30.160.60">
    <property type="entry name" value="Classic Zinc Finger"/>
    <property type="match status" value="1"/>
</dbReference>
<feature type="domain" description="RING-type" evidence="6">
    <location>
        <begin position="16"/>
        <end position="60"/>
    </location>
</feature>
<organism evidence="8 9">
    <name type="scientific">Candidula unifasciata</name>
    <dbReference type="NCBI Taxonomy" id="100452"/>
    <lineage>
        <taxon>Eukaryota</taxon>
        <taxon>Metazoa</taxon>
        <taxon>Spiralia</taxon>
        <taxon>Lophotrochozoa</taxon>
        <taxon>Mollusca</taxon>
        <taxon>Gastropoda</taxon>
        <taxon>Heterobranchia</taxon>
        <taxon>Euthyneura</taxon>
        <taxon>Panpulmonata</taxon>
        <taxon>Eupulmonata</taxon>
        <taxon>Stylommatophora</taxon>
        <taxon>Helicina</taxon>
        <taxon>Helicoidea</taxon>
        <taxon>Geomitridae</taxon>
        <taxon>Candidula</taxon>
    </lineage>
</organism>
<dbReference type="PROSITE" id="PS50119">
    <property type="entry name" value="ZF_BBOX"/>
    <property type="match status" value="1"/>
</dbReference>
<dbReference type="SMART" id="SM00336">
    <property type="entry name" value="BBOX"/>
    <property type="match status" value="1"/>
</dbReference>
<dbReference type="Pfam" id="PF13445">
    <property type="entry name" value="zf-RING_UBOX"/>
    <property type="match status" value="1"/>
</dbReference>
<protein>
    <submittedName>
        <fullName evidence="8">Uncharacterized protein</fullName>
    </submittedName>
</protein>
<reference evidence="8" key="1">
    <citation type="submission" date="2021-04" db="EMBL/GenBank/DDBJ databases">
        <authorList>
            <consortium name="Molecular Ecology Group"/>
        </authorList>
    </citation>
    <scope>NUCLEOTIDE SEQUENCE</scope>
</reference>
<evidence type="ECO:0000256" key="3">
    <source>
        <dbReference type="ARBA" id="ARBA00022833"/>
    </source>
</evidence>
<dbReference type="GO" id="GO:0061630">
    <property type="term" value="F:ubiquitin protein ligase activity"/>
    <property type="evidence" value="ECO:0007669"/>
    <property type="project" value="TreeGrafter"/>
</dbReference>
<dbReference type="PROSITE" id="PS00518">
    <property type="entry name" value="ZF_RING_1"/>
    <property type="match status" value="1"/>
</dbReference>
<evidence type="ECO:0000256" key="5">
    <source>
        <dbReference type="SAM" id="Phobius"/>
    </source>
</evidence>
<dbReference type="SMART" id="SM00184">
    <property type="entry name" value="RING"/>
    <property type="match status" value="1"/>
</dbReference>
<keyword evidence="9" id="KW-1185">Reference proteome</keyword>
<dbReference type="Pfam" id="PF00643">
    <property type="entry name" value="zf-B_box"/>
    <property type="match status" value="1"/>
</dbReference>
<dbReference type="PROSITE" id="PS50089">
    <property type="entry name" value="ZF_RING_2"/>
    <property type="match status" value="1"/>
</dbReference>
<dbReference type="PANTHER" id="PTHR25462">
    <property type="entry name" value="BONUS, ISOFORM C-RELATED"/>
    <property type="match status" value="1"/>
</dbReference>
<name>A0A8S3YK81_9EUPU</name>
<feature type="domain" description="B box-type" evidence="7">
    <location>
        <begin position="145"/>
        <end position="186"/>
    </location>
</feature>
<evidence type="ECO:0000313" key="8">
    <source>
        <dbReference type="EMBL" id="CAG5115410.1"/>
    </source>
</evidence>
<dbReference type="OrthoDB" id="264520at2759"/>
<dbReference type="SUPFAM" id="SSF57845">
    <property type="entry name" value="B-box zinc-binding domain"/>
    <property type="match status" value="1"/>
</dbReference>
<dbReference type="Proteomes" id="UP000678393">
    <property type="component" value="Unassembled WGS sequence"/>
</dbReference>
<feature type="transmembrane region" description="Helical" evidence="5">
    <location>
        <begin position="393"/>
        <end position="411"/>
    </location>
</feature>
<comment type="caution">
    <text evidence="8">The sequence shown here is derived from an EMBL/GenBank/DDBJ whole genome shotgun (WGS) entry which is preliminary data.</text>
</comment>
<dbReference type="SUPFAM" id="SSF57850">
    <property type="entry name" value="RING/U-box"/>
    <property type="match status" value="1"/>
</dbReference>
<keyword evidence="2 4" id="KW-0863">Zinc-finger</keyword>
<evidence type="ECO:0000256" key="2">
    <source>
        <dbReference type="ARBA" id="ARBA00022771"/>
    </source>
</evidence>
<dbReference type="InterPro" id="IPR047153">
    <property type="entry name" value="TRIM45/56/19-like"/>
</dbReference>
<keyword evidence="5" id="KW-0472">Membrane</keyword>
<evidence type="ECO:0000259" key="6">
    <source>
        <dbReference type="PROSITE" id="PS50089"/>
    </source>
</evidence>
<keyword evidence="3" id="KW-0862">Zinc</keyword>
<dbReference type="AlphaFoldDB" id="A0A8S3YK81"/>
<evidence type="ECO:0000259" key="7">
    <source>
        <dbReference type="PROSITE" id="PS50119"/>
    </source>
</evidence>
<dbReference type="GO" id="GO:0005654">
    <property type="term" value="C:nucleoplasm"/>
    <property type="evidence" value="ECO:0007669"/>
    <property type="project" value="TreeGrafter"/>
</dbReference>
<evidence type="ECO:0000313" key="9">
    <source>
        <dbReference type="Proteomes" id="UP000678393"/>
    </source>
</evidence>
<dbReference type="InterPro" id="IPR027370">
    <property type="entry name" value="Znf-RING_euk"/>
</dbReference>
<proteinExistence type="predicted"/>
<keyword evidence="5" id="KW-1133">Transmembrane helix</keyword>
<keyword evidence="5" id="KW-0812">Transmembrane</keyword>
<dbReference type="Gene3D" id="3.30.40.10">
    <property type="entry name" value="Zinc/RING finger domain, C3HC4 (zinc finger)"/>
    <property type="match status" value="1"/>
</dbReference>
<evidence type="ECO:0000256" key="1">
    <source>
        <dbReference type="ARBA" id="ARBA00022723"/>
    </source>
</evidence>
<evidence type="ECO:0000256" key="4">
    <source>
        <dbReference type="PROSITE-ProRule" id="PRU00024"/>
    </source>
</evidence>
<dbReference type="GO" id="GO:0008270">
    <property type="term" value="F:zinc ion binding"/>
    <property type="evidence" value="ECO:0007669"/>
    <property type="project" value="UniProtKB-KW"/>
</dbReference>